<reference evidence="1 2" key="1">
    <citation type="submission" date="2023-12" db="EMBL/GenBank/DDBJ databases">
        <title>Thiobacillus sedimentum sp. nov., a chemolithoautotrophic sulfur-oxidizing bacterium isolated from freshwater sediment.</title>
        <authorList>
            <person name="Luo J."/>
            <person name="Dai C."/>
        </authorList>
    </citation>
    <scope>NUCLEOTIDE SEQUENCE [LARGE SCALE GENOMIC DNA]</scope>
    <source>
        <strain evidence="1 2">SCUT-2</strain>
    </source>
</reference>
<evidence type="ECO:0000313" key="2">
    <source>
        <dbReference type="Proteomes" id="UP001334732"/>
    </source>
</evidence>
<sequence>MSPLLKNQTIHSGICAALLPEFAALAAEPGIGCEFRAATGTFGGRQGSAALPAEARIVRIGAAALWAGIARIAAAWACALRIAWITPKAPMPGTAVMAAPVAAVMASYQITEHAFKESHDLLLH</sequence>
<dbReference type="Proteomes" id="UP001334732">
    <property type="component" value="Chromosome"/>
</dbReference>
<proteinExistence type="predicted"/>
<name>A0ABZ1CIZ6_9PROT</name>
<keyword evidence="2" id="KW-1185">Reference proteome</keyword>
<organism evidence="1 2">
    <name type="scientific">Thiobacillus sedimenti</name>
    <dbReference type="NCBI Taxonomy" id="3110231"/>
    <lineage>
        <taxon>Bacteria</taxon>
        <taxon>Pseudomonadati</taxon>
        <taxon>Pseudomonadota</taxon>
        <taxon>Betaproteobacteria</taxon>
        <taxon>Nitrosomonadales</taxon>
        <taxon>Thiobacillaceae</taxon>
        <taxon>Thiobacillus</taxon>
    </lineage>
</organism>
<accession>A0ABZ1CIZ6</accession>
<evidence type="ECO:0000313" key="1">
    <source>
        <dbReference type="EMBL" id="WRS38277.1"/>
    </source>
</evidence>
<dbReference type="EMBL" id="CP141769">
    <property type="protein sequence ID" value="WRS38277.1"/>
    <property type="molecule type" value="Genomic_DNA"/>
</dbReference>
<gene>
    <name evidence="1" type="ORF">VA613_09655</name>
</gene>
<protein>
    <submittedName>
        <fullName evidence="1">Uncharacterized protein</fullName>
    </submittedName>
</protein>